<proteinExistence type="inferred from homology"/>
<evidence type="ECO:0000256" key="6">
    <source>
        <dbReference type="ARBA" id="ARBA00022833"/>
    </source>
</evidence>
<evidence type="ECO:0000313" key="11">
    <source>
        <dbReference type="Proteomes" id="UP001175261"/>
    </source>
</evidence>
<dbReference type="SUPFAM" id="SSF52025">
    <property type="entry name" value="PA domain"/>
    <property type="match status" value="1"/>
</dbReference>
<evidence type="ECO:0000256" key="5">
    <source>
        <dbReference type="ARBA" id="ARBA00022801"/>
    </source>
</evidence>
<feature type="chain" id="PRO_5041483578" description="Peptide hydrolase" evidence="7">
    <location>
        <begin position="19"/>
        <end position="492"/>
    </location>
</feature>
<dbReference type="Gene3D" id="3.40.630.10">
    <property type="entry name" value="Zn peptidases"/>
    <property type="match status" value="1"/>
</dbReference>
<comment type="cofactor">
    <cofactor evidence="1">
        <name>Zn(2+)</name>
        <dbReference type="ChEBI" id="CHEBI:29105"/>
    </cofactor>
</comment>
<dbReference type="EC" id="3.4.-.-" evidence="7"/>
<keyword evidence="6 7" id="KW-0862">Zinc</keyword>
<keyword evidence="4 7" id="KW-0479">Metal-binding</keyword>
<evidence type="ECO:0000256" key="7">
    <source>
        <dbReference type="RuleBase" id="RU361240"/>
    </source>
</evidence>
<evidence type="ECO:0000256" key="3">
    <source>
        <dbReference type="ARBA" id="ARBA00022670"/>
    </source>
</evidence>
<feature type="signal peptide" evidence="7">
    <location>
        <begin position="1"/>
        <end position="18"/>
    </location>
</feature>
<dbReference type="InterPro" id="IPR007484">
    <property type="entry name" value="Peptidase_M28"/>
</dbReference>
<sequence length="492" mass="52883">MKTISVLAAGLAVTGAFASDPLTPEKAVADIKTQELQRNLWNFNKIARDNGGNRAFGLPGYEASGDYILERVQKRFATTIDAHKQYFNHTFAQIRDISVTGPDGESVEVIALTYNPATPAEGITAPLIDTPVDDVRGSGCFADQWEGIDATGKLALVKRGTCAIADKLKLAAAHGAEGVILYHNVAGTPTAATLGFENIGLLPPVGTIPLSVGQAWSAKLAAGEELVVKLYVDSVFEERETFNIIAETKEGDPNNVIVLGAHLDSVQAGAGVNDDGSGSSAILEIIGSFKKYKGLKNKVRFIWWGAEESGLIGSLYYTRNLPEAEADKIRFYFNYDMIGSINPKFDVYVGDYAEADSYGAALLEEYLLAQGFPARRAPFGTGSDYVGFIQIGVPSSGLHTGTSAGGYDPCYHLQCDDLDNISWEALTANTKAAARAAAVLANSDLEDLPRRRKTTPAKRDAKSIRGEFQRWAALAEEVEHTHSCSHAKQEVV</sequence>
<dbReference type="GO" id="GO:0046872">
    <property type="term" value="F:metal ion binding"/>
    <property type="evidence" value="ECO:0007669"/>
    <property type="project" value="UniProtKB-KW"/>
</dbReference>
<name>A0AA39GEP7_SARSR</name>
<keyword evidence="11" id="KW-1185">Reference proteome</keyword>
<dbReference type="InterPro" id="IPR045175">
    <property type="entry name" value="M28_fam"/>
</dbReference>
<dbReference type="Proteomes" id="UP001175261">
    <property type="component" value="Unassembled WGS sequence"/>
</dbReference>
<dbReference type="CDD" id="cd04816">
    <property type="entry name" value="PA_SaNapH_like"/>
    <property type="match status" value="1"/>
</dbReference>
<evidence type="ECO:0000256" key="2">
    <source>
        <dbReference type="ARBA" id="ARBA00005634"/>
    </source>
</evidence>
<dbReference type="EMBL" id="JAPDFR010000007">
    <property type="protein sequence ID" value="KAK0385348.1"/>
    <property type="molecule type" value="Genomic_DNA"/>
</dbReference>
<keyword evidence="3 7" id="KW-0645">Protease</keyword>
<dbReference type="PANTHER" id="PTHR12147">
    <property type="entry name" value="METALLOPEPTIDASE M28 FAMILY MEMBER"/>
    <property type="match status" value="1"/>
</dbReference>
<keyword evidence="7" id="KW-0732">Signal</keyword>
<protein>
    <recommendedName>
        <fullName evidence="7">Peptide hydrolase</fullName>
        <ecNumber evidence="7">3.4.-.-</ecNumber>
    </recommendedName>
</protein>
<keyword evidence="5 7" id="KW-0378">Hydrolase</keyword>
<evidence type="ECO:0000259" key="9">
    <source>
        <dbReference type="Pfam" id="PF04389"/>
    </source>
</evidence>
<evidence type="ECO:0000256" key="4">
    <source>
        <dbReference type="ARBA" id="ARBA00022723"/>
    </source>
</evidence>
<reference evidence="10" key="1">
    <citation type="submission" date="2022-10" db="EMBL/GenBank/DDBJ databases">
        <title>Determination and structural analysis of whole genome sequence of Sarocladium strictum F4-1.</title>
        <authorList>
            <person name="Hu L."/>
            <person name="Jiang Y."/>
        </authorList>
    </citation>
    <scope>NUCLEOTIDE SEQUENCE</scope>
    <source>
        <strain evidence="10">F4-1</strain>
    </source>
</reference>
<evidence type="ECO:0000313" key="10">
    <source>
        <dbReference type="EMBL" id="KAK0385348.1"/>
    </source>
</evidence>
<dbReference type="Gene3D" id="3.50.30.30">
    <property type="match status" value="1"/>
</dbReference>
<dbReference type="PANTHER" id="PTHR12147:SF26">
    <property type="entry name" value="PEPTIDASE M28 DOMAIN-CONTAINING PROTEIN"/>
    <property type="match status" value="1"/>
</dbReference>
<comment type="similarity">
    <text evidence="2">Belongs to the peptidase M28 family. M28B subfamily.</text>
</comment>
<dbReference type="AlphaFoldDB" id="A0AA39GEP7"/>
<dbReference type="GO" id="GO:0008235">
    <property type="term" value="F:metalloexopeptidase activity"/>
    <property type="evidence" value="ECO:0007669"/>
    <property type="project" value="InterPro"/>
</dbReference>
<dbReference type="GO" id="GO:0006508">
    <property type="term" value="P:proteolysis"/>
    <property type="evidence" value="ECO:0007669"/>
    <property type="project" value="UniProtKB-KW"/>
</dbReference>
<dbReference type="Pfam" id="PF02225">
    <property type="entry name" value="PA"/>
    <property type="match status" value="1"/>
</dbReference>
<dbReference type="InterPro" id="IPR046450">
    <property type="entry name" value="PA_dom_sf"/>
</dbReference>
<evidence type="ECO:0000259" key="8">
    <source>
        <dbReference type="Pfam" id="PF02225"/>
    </source>
</evidence>
<comment type="caution">
    <text evidence="10">The sequence shown here is derived from an EMBL/GenBank/DDBJ whole genome shotgun (WGS) entry which is preliminary data.</text>
</comment>
<gene>
    <name evidence="10" type="ORF">NLU13_7824</name>
</gene>
<dbReference type="SUPFAM" id="SSF53187">
    <property type="entry name" value="Zn-dependent exopeptidases"/>
    <property type="match status" value="1"/>
</dbReference>
<dbReference type="Pfam" id="PF04389">
    <property type="entry name" value="Peptidase_M28"/>
    <property type="match status" value="1"/>
</dbReference>
<feature type="domain" description="Peptidase M28" evidence="9">
    <location>
        <begin position="243"/>
        <end position="435"/>
    </location>
</feature>
<feature type="domain" description="PA" evidence="8">
    <location>
        <begin position="124"/>
        <end position="195"/>
    </location>
</feature>
<accession>A0AA39GEP7</accession>
<evidence type="ECO:0000256" key="1">
    <source>
        <dbReference type="ARBA" id="ARBA00001947"/>
    </source>
</evidence>
<organism evidence="10 11">
    <name type="scientific">Sarocladium strictum</name>
    <name type="common">Black bundle disease fungus</name>
    <name type="synonym">Acremonium strictum</name>
    <dbReference type="NCBI Taxonomy" id="5046"/>
    <lineage>
        <taxon>Eukaryota</taxon>
        <taxon>Fungi</taxon>
        <taxon>Dikarya</taxon>
        <taxon>Ascomycota</taxon>
        <taxon>Pezizomycotina</taxon>
        <taxon>Sordariomycetes</taxon>
        <taxon>Hypocreomycetidae</taxon>
        <taxon>Hypocreales</taxon>
        <taxon>Sarocladiaceae</taxon>
        <taxon>Sarocladium</taxon>
    </lineage>
</organism>
<dbReference type="InterPro" id="IPR003137">
    <property type="entry name" value="PA_domain"/>
</dbReference>